<dbReference type="Gene3D" id="2.60.40.10">
    <property type="entry name" value="Immunoglobulins"/>
    <property type="match status" value="1"/>
</dbReference>
<dbReference type="Proteomes" id="UP000678393">
    <property type="component" value="Unassembled WGS sequence"/>
</dbReference>
<dbReference type="OrthoDB" id="6122107at2759"/>
<reference evidence="1" key="1">
    <citation type="submission" date="2021-04" db="EMBL/GenBank/DDBJ databases">
        <authorList>
            <consortium name="Molecular Ecology Group"/>
        </authorList>
    </citation>
    <scope>NUCLEOTIDE SEQUENCE</scope>
</reference>
<gene>
    <name evidence="1" type="ORF">CUNI_LOCUS12244</name>
</gene>
<feature type="non-terminal residue" evidence="1">
    <location>
        <position position="156"/>
    </location>
</feature>
<evidence type="ECO:0000313" key="1">
    <source>
        <dbReference type="EMBL" id="CAG5126686.1"/>
    </source>
</evidence>
<organism evidence="1 2">
    <name type="scientific">Candidula unifasciata</name>
    <dbReference type="NCBI Taxonomy" id="100452"/>
    <lineage>
        <taxon>Eukaryota</taxon>
        <taxon>Metazoa</taxon>
        <taxon>Spiralia</taxon>
        <taxon>Lophotrochozoa</taxon>
        <taxon>Mollusca</taxon>
        <taxon>Gastropoda</taxon>
        <taxon>Heterobranchia</taxon>
        <taxon>Euthyneura</taxon>
        <taxon>Panpulmonata</taxon>
        <taxon>Eupulmonata</taxon>
        <taxon>Stylommatophora</taxon>
        <taxon>Helicina</taxon>
        <taxon>Helicoidea</taxon>
        <taxon>Geomitridae</taxon>
        <taxon>Candidula</taxon>
    </lineage>
</organism>
<feature type="non-terminal residue" evidence="1">
    <location>
        <position position="1"/>
    </location>
</feature>
<proteinExistence type="predicted"/>
<dbReference type="EMBL" id="CAJHNH020002426">
    <property type="protein sequence ID" value="CAG5126686.1"/>
    <property type="molecule type" value="Genomic_DNA"/>
</dbReference>
<dbReference type="InterPro" id="IPR013783">
    <property type="entry name" value="Ig-like_fold"/>
</dbReference>
<dbReference type="PANTHER" id="PTHR16165:SF5">
    <property type="entry name" value="NXPE FAMILY MEMBER 3"/>
    <property type="match status" value="1"/>
</dbReference>
<comment type="caution">
    <text evidence="1">The sequence shown here is derived from an EMBL/GenBank/DDBJ whole genome shotgun (WGS) entry which is preliminary data.</text>
</comment>
<sequence>CGMMYPEFFCQRVLPTYYPLEKVYLSEPPLVDINSVTNESMSVVSAFNSSSEFKVGDIVAFKIEVKDSRGSRKLKGGDHIRAWLVDESTQSRMAAKVTDFNNGTYMASAPLLFQGKLRLYAALAYSREYIRALLYTHQVIKSYRHIAALFSNTRVS</sequence>
<evidence type="ECO:0000313" key="2">
    <source>
        <dbReference type="Proteomes" id="UP000678393"/>
    </source>
</evidence>
<keyword evidence="2" id="KW-1185">Reference proteome</keyword>
<dbReference type="InterPro" id="IPR014756">
    <property type="entry name" value="Ig_E-set"/>
</dbReference>
<dbReference type="PANTHER" id="PTHR16165">
    <property type="entry name" value="NXPE FAMILY MEMBER"/>
    <property type="match status" value="1"/>
</dbReference>
<dbReference type="SUPFAM" id="SSF81296">
    <property type="entry name" value="E set domains"/>
    <property type="match status" value="1"/>
</dbReference>
<dbReference type="AlphaFoldDB" id="A0A8S3ZHS1"/>
<accession>A0A8S3ZHS1</accession>
<name>A0A8S3ZHS1_9EUPU</name>
<protein>
    <submittedName>
        <fullName evidence="1">Uncharacterized protein</fullName>
    </submittedName>
</protein>